<proteinExistence type="predicted"/>
<reference evidence="2 3" key="1">
    <citation type="submission" date="2016-05" db="EMBL/GenBank/DDBJ databases">
        <title>Niabella ginsenosidivorans BS26 whole genome sequencing.</title>
        <authorList>
            <person name="Im W.T."/>
            <person name="Siddiqi M.Z."/>
        </authorList>
    </citation>
    <scope>NUCLEOTIDE SEQUENCE [LARGE SCALE GENOMIC DNA]</scope>
    <source>
        <strain evidence="2 3">BS26</strain>
    </source>
</reference>
<dbReference type="Proteomes" id="UP000077667">
    <property type="component" value="Chromosome"/>
</dbReference>
<dbReference type="EMBL" id="CP015772">
    <property type="protein sequence ID" value="ANH83982.1"/>
    <property type="molecule type" value="Genomic_DNA"/>
</dbReference>
<keyword evidence="3" id="KW-1185">Reference proteome</keyword>
<name>A0A1A9IB74_9BACT</name>
<feature type="signal peptide" evidence="1">
    <location>
        <begin position="1"/>
        <end position="19"/>
    </location>
</feature>
<dbReference type="PROSITE" id="PS51257">
    <property type="entry name" value="PROKAR_LIPOPROTEIN"/>
    <property type="match status" value="1"/>
</dbReference>
<feature type="chain" id="PRO_5008390148" description="Outer membrane protein beta-barrel domain-containing protein" evidence="1">
    <location>
        <begin position="20"/>
        <end position="199"/>
    </location>
</feature>
<keyword evidence="1" id="KW-0732">Signal</keyword>
<dbReference type="AlphaFoldDB" id="A0A1A9IB74"/>
<evidence type="ECO:0000313" key="2">
    <source>
        <dbReference type="EMBL" id="ANH83982.1"/>
    </source>
</evidence>
<evidence type="ECO:0000313" key="3">
    <source>
        <dbReference type="Proteomes" id="UP000077667"/>
    </source>
</evidence>
<accession>A0A1A9IB74</accession>
<organism evidence="2 3">
    <name type="scientific">Niabella ginsenosidivorans</name>
    <dbReference type="NCBI Taxonomy" id="1176587"/>
    <lineage>
        <taxon>Bacteria</taxon>
        <taxon>Pseudomonadati</taxon>
        <taxon>Bacteroidota</taxon>
        <taxon>Chitinophagia</taxon>
        <taxon>Chitinophagales</taxon>
        <taxon>Chitinophagaceae</taxon>
        <taxon>Niabella</taxon>
    </lineage>
</organism>
<protein>
    <recommendedName>
        <fullName evidence="4">Outer membrane protein beta-barrel domain-containing protein</fullName>
    </recommendedName>
</protein>
<dbReference type="KEGG" id="nia:A8C56_15480"/>
<gene>
    <name evidence="2" type="ORF">A8C56_15480</name>
</gene>
<evidence type="ECO:0008006" key="4">
    <source>
        <dbReference type="Google" id="ProtNLM"/>
    </source>
</evidence>
<sequence length="199" mass="21892">MIRSTLLLIPVLTACTAFAQYNTKQEKGYFNITTPVEIQVMSSIDSTMLANGTARMKSGFEVNTINGYFINPSFSIGLGIGVQFSNYKYYPYPGHENDNIKKSGPGIVSLPLFADFRYYPRDAVSTPLFIIDAGYAPVLSTRNKDDRQFLDGGALFKIGAGYKLYISDLFSFVPSINFKAQLYGNHTAVGGVLSLGLLF</sequence>
<evidence type="ECO:0000256" key="1">
    <source>
        <dbReference type="SAM" id="SignalP"/>
    </source>
</evidence>